<dbReference type="InterPro" id="IPR036397">
    <property type="entry name" value="RNaseH_sf"/>
</dbReference>
<feature type="domain" description="Integrase catalytic" evidence="2">
    <location>
        <begin position="34"/>
        <end position="102"/>
    </location>
</feature>
<dbReference type="Gene3D" id="3.30.420.10">
    <property type="entry name" value="Ribonuclease H-like superfamily/Ribonuclease H"/>
    <property type="match status" value="1"/>
</dbReference>
<organism evidence="3 4">
    <name type="scientific">Protaetiibacter intestinalis</name>
    <dbReference type="NCBI Taxonomy" id="2419774"/>
    <lineage>
        <taxon>Bacteria</taxon>
        <taxon>Bacillati</taxon>
        <taxon>Actinomycetota</taxon>
        <taxon>Actinomycetes</taxon>
        <taxon>Micrococcales</taxon>
        <taxon>Microbacteriaceae</taxon>
        <taxon>Protaetiibacter</taxon>
    </lineage>
</organism>
<dbReference type="PANTHER" id="PTHR46889:SF4">
    <property type="entry name" value="TRANSPOSASE INSO FOR INSERTION SEQUENCE ELEMENT IS911B-RELATED"/>
    <property type="match status" value="1"/>
</dbReference>
<dbReference type="Proteomes" id="UP000278886">
    <property type="component" value="Chromosome"/>
</dbReference>
<protein>
    <recommendedName>
        <fullName evidence="2">Integrase catalytic domain-containing protein</fullName>
    </recommendedName>
</protein>
<dbReference type="SUPFAM" id="SSF53098">
    <property type="entry name" value="Ribonuclease H-like"/>
    <property type="match status" value="1"/>
</dbReference>
<dbReference type="KEGG" id="lyd:D7I47_14175"/>
<dbReference type="AlphaFoldDB" id="A0A387BEF2"/>
<dbReference type="Pfam" id="PF00665">
    <property type="entry name" value="rve"/>
    <property type="match status" value="1"/>
</dbReference>
<dbReference type="InterPro" id="IPR001584">
    <property type="entry name" value="Integrase_cat-core"/>
</dbReference>
<gene>
    <name evidence="3" type="ORF">D7I47_14175</name>
</gene>
<name>A0A387BEF2_9MICO</name>
<dbReference type="InterPro" id="IPR050900">
    <property type="entry name" value="Transposase_IS3/IS150/IS904"/>
</dbReference>
<evidence type="ECO:0000313" key="4">
    <source>
        <dbReference type="Proteomes" id="UP000278886"/>
    </source>
</evidence>
<feature type="region of interest" description="Disordered" evidence="1">
    <location>
        <begin position="1"/>
        <end position="20"/>
    </location>
</feature>
<evidence type="ECO:0000256" key="1">
    <source>
        <dbReference type="SAM" id="MobiDB-lite"/>
    </source>
</evidence>
<evidence type="ECO:0000313" key="3">
    <source>
        <dbReference type="EMBL" id="AYF99289.1"/>
    </source>
</evidence>
<keyword evidence="4" id="KW-1185">Reference proteome</keyword>
<dbReference type="OrthoDB" id="4426778at2"/>
<proteinExistence type="predicted"/>
<reference evidence="4" key="1">
    <citation type="submission" date="2018-09" db="EMBL/GenBank/DDBJ databases">
        <title>Genome sequencing of strain 2DFWR-13.</title>
        <authorList>
            <person name="Heo J."/>
            <person name="Kim S.-J."/>
            <person name="Kwon S.-W."/>
        </authorList>
    </citation>
    <scope>NUCLEOTIDE SEQUENCE [LARGE SCALE GENOMIC DNA]</scope>
    <source>
        <strain evidence="4">2DFWR-13</strain>
    </source>
</reference>
<evidence type="ECO:0000259" key="2">
    <source>
        <dbReference type="Pfam" id="PF00665"/>
    </source>
</evidence>
<dbReference type="GO" id="GO:0003676">
    <property type="term" value="F:nucleic acid binding"/>
    <property type="evidence" value="ECO:0007669"/>
    <property type="project" value="InterPro"/>
</dbReference>
<dbReference type="EMBL" id="CP032630">
    <property type="protein sequence ID" value="AYF99289.1"/>
    <property type="molecule type" value="Genomic_DNA"/>
</dbReference>
<sequence>MRIWSVLGKKRGKGGRPGPHVFDDRVQRAFTVSTPNELSLTDITEHRTGEGKLYLCAIKDVCSNRIVGYSISDRMRSSLAVAAVENAFAGRGDVAGCVVHTD</sequence>
<accession>A0A387BEF2</accession>
<dbReference type="InterPro" id="IPR012337">
    <property type="entry name" value="RNaseH-like_sf"/>
</dbReference>
<dbReference type="GO" id="GO:0015074">
    <property type="term" value="P:DNA integration"/>
    <property type="evidence" value="ECO:0007669"/>
    <property type="project" value="InterPro"/>
</dbReference>
<dbReference type="PANTHER" id="PTHR46889">
    <property type="entry name" value="TRANSPOSASE INSF FOR INSERTION SEQUENCE IS3B-RELATED"/>
    <property type="match status" value="1"/>
</dbReference>